<reference evidence="1" key="1">
    <citation type="journal article" date="2020" name="New Phytol.">
        <title>Comparative genomics reveals dynamic genome evolution in host specialist ectomycorrhizal fungi.</title>
        <authorList>
            <person name="Lofgren L.A."/>
            <person name="Nguyen N.H."/>
            <person name="Vilgalys R."/>
            <person name="Ruytinx J."/>
            <person name="Liao H.L."/>
            <person name="Branco S."/>
            <person name="Kuo A."/>
            <person name="LaButti K."/>
            <person name="Lipzen A."/>
            <person name="Andreopoulos W."/>
            <person name="Pangilinan J."/>
            <person name="Riley R."/>
            <person name="Hundley H."/>
            <person name="Na H."/>
            <person name="Barry K."/>
            <person name="Grigoriev I.V."/>
            <person name="Stajich J.E."/>
            <person name="Kennedy P.G."/>
        </authorList>
    </citation>
    <scope>NUCLEOTIDE SEQUENCE</scope>
    <source>
        <strain evidence="1">FC203</strain>
    </source>
</reference>
<name>A0AAD4E4M7_9AGAM</name>
<dbReference type="EMBL" id="JABBWK010000032">
    <property type="protein sequence ID" value="KAG1899480.1"/>
    <property type="molecule type" value="Genomic_DNA"/>
</dbReference>
<dbReference type="RefSeq" id="XP_041225056.1">
    <property type="nucleotide sequence ID" value="XM_041371699.1"/>
</dbReference>
<evidence type="ECO:0008006" key="3">
    <source>
        <dbReference type="Google" id="ProtNLM"/>
    </source>
</evidence>
<dbReference type="Proteomes" id="UP001195769">
    <property type="component" value="Unassembled WGS sequence"/>
</dbReference>
<accession>A0AAD4E4M7</accession>
<evidence type="ECO:0000313" key="2">
    <source>
        <dbReference type="Proteomes" id="UP001195769"/>
    </source>
</evidence>
<gene>
    <name evidence="1" type="ORF">F5891DRAFT_400652</name>
</gene>
<evidence type="ECO:0000313" key="1">
    <source>
        <dbReference type="EMBL" id="KAG1899480.1"/>
    </source>
</evidence>
<comment type="caution">
    <text evidence="1">The sequence shown here is derived from an EMBL/GenBank/DDBJ whole genome shotgun (WGS) entry which is preliminary data.</text>
</comment>
<sequence length="237" mass="26728">MRVFFAFLTEHYVGVKLQNISLQRLPGIRIIPVAQPPLLSPTGNRVNGQPSHTGIHGSNFMPLAQFGSIDTLVIDVNCSIHLTDEDLASLAAAWPHLRALSINKMHGWVVKSDITQIGLLELLQRCPKLQTLCIAIDTDTFTEVPLDRPGGGVQNMNIRTLAFADSVIQLHATTVVAAFLSDIFPRLNEVTAWKSDRMRTRRDVDPIVHATRWEGVSQEIRGMIRIRQQERRWRRNE</sequence>
<protein>
    <recommendedName>
        <fullName evidence="3">F-box domain-containing protein</fullName>
    </recommendedName>
</protein>
<dbReference type="InterPro" id="IPR032675">
    <property type="entry name" value="LRR_dom_sf"/>
</dbReference>
<dbReference type="Gene3D" id="3.80.10.10">
    <property type="entry name" value="Ribonuclease Inhibitor"/>
    <property type="match status" value="1"/>
</dbReference>
<dbReference type="GeneID" id="64665997"/>
<keyword evidence="2" id="KW-1185">Reference proteome</keyword>
<dbReference type="AlphaFoldDB" id="A0AAD4E4M7"/>
<proteinExistence type="predicted"/>
<organism evidence="1 2">
    <name type="scientific">Suillus fuscotomentosus</name>
    <dbReference type="NCBI Taxonomy" id="1912939"/>
    <lineage>
        <taxon>Eukaryota</taxon>
        <taxon>Fungi</taxon>
        <taxon>Dikarya</taxon>
        <taxon>Basidiomycota</taxon>
        <taxon>Agaricomycotina</taxon>
        <taxon>Agaricomycetes</taxon>
        <taxon>Agaricomycetidae</taxon>
        <taxon>Boletales</taxon>
        <taxon>Suillineae</taxon>
        <taxon>Suillaceae</taxon>
        <taxon>Suillus</taxon>
    </lineage>
</organism>